<gene>
    <name evidence="4" type="ORF">DIT26_07730</name>
</gene>
<dbReference type="CDD" id="cd04301">
    <property type="entry name" value="NAT_SF"/>
    <property type="match status" value="1"/>
</dbReference>
<dbReference type="SUPFAM" id="SSF55729">
    <property type="entry name" value="Acyl-CoA N-acyltransferases (Nat)"/>
    <property type="match status" value="1"/>
</dbReference>
<dbReference type="InterPro" id="IPR000182">
    <property type="entry name" value="GNAT_dom"/>
</dbReference>
<accession>A0A3D3TQQ4</accession>
<protein>
    <submittedName>
        <fullName evidence="4">N-acetyltransferase</fullName>
    </submittedName>
</protein>
<keyword evidence="2" id="KW-0012">Acyltransferase</keyword>
<evidence type="ECO:0000259" key="3">
    <source>
        <dbReference type="PROSITE" id="PS51186"/>
    </source>
</evidence>
<evidence type="ECO:0000313" key="5">
    <source>
        <dbReference type="Proteomes" id="UP000264215"/>
    </source>
</evidence>
<organism evidence="4 5">
    <name type="scientific">Mesotoga infera</name>
    <dbReference type="NCBI Taxonomy" id="1236046"/>
    <lineage>
        <taxon>Bacteria</taxon>
        <taxon>Thermotogati</taxon>
        <taxon>Thermotogota</taxon>
        <taxon>Thermotogae</taxon>
        <taxon>Kosmotogales</taxon>
        <taxon>Kosmotogaceae</taxon>
        <taxon>Mesotoga</taxon>
    </lineage>
</organism>
<dbReference type="InterPro" id="IPR016181">
    <property type="entry name" value="Acyl_CoA_acyltransferase"/>
</dbReference>
<evidence type="ECO:0000313" key="4">
    <source>
        <dbReference type="EMBL" id="HCO70445.1"/>
    </source>
</evidence>
<dbReference type="PANTHER" id="PTHR43877">
    <property type="entry name" value="AMINOALKYLPHOSPHONATE N-ACETYLTRANSFERASE-RELATED-RELATED"/>
    <property type="match status" value="1"/>
</dbReference>
<dbReference type="AlphaFoldDB" id="A0A3D3TQQ4"/>
<keyword evidence="1 4" id="KW-0808">Transferase</keyword>
<feature type="domain" description="N-acetyltransferase" evidence="3">
    <location>
        <begin position="1"/>
        <end position="153"/>
    </location>
</feature>
<reference evidence="4 5" key="1">
    <citation type="journal article" date="2018" name="Nat. Biotechnol.">
        <title>A standardized bacterial taxonomy based on genome phylogeny substantially revises the tree of life.</title>
        <authorList>
            <person name="Parks D.H."/>
            <person name="Chuvochina M."/>
            <person name="Waite D.W."/>
            <person name="Rinke C."/>
            <person name="Skarshewski A."/>
            <person name="Chaumeil P.A."/>
            <person name="Hugenholtz P."/>
        </authorList>
    </citation>
    <scope>NUCLEOTIDE SEQUENCE [LARGE SCALE GENOMIC DNA]</scope>
    <source>
        <strain evidence="4">UBA9905</strain>
    </source>
</reference>
<dbReference type="InterPro" id="IPR050832">
    <property type="entry name" value="Bact_Acetyltransf"/>
</dbReference>
<dbReference type="GO" id="GO:0016747">
    <property type="term" value="F:acyltransferase activity, transferring groups other than amino-acyl groups"/>
    <property type="evidence" value="ECO:0007669"/>
    <property type="project" value="InterPro"/>
</dbReference>
<dbReference type="PROSITE" id="PS51186">
    <property type="entry name" value="GNAT"/>
    <property type="match status" value="1"/>
</dbReference>
<evidence type="ECO:0000256" key="1">
    <source>
        <dbReference type="ARBA" id="ARBA00022679"/>
    </source>
</evidence>
<proteinExistence type="predicted"/>
<dbReference type="EMBL" id="DQBS01000172">
    <property type="protein sequence ID" value="HCO70445.1"/>
    <property type="molecule type" value="Genomic_DNA"/>
</dbReference>
<dbReference type="Pfam" id="PF00583">
    <property type="entry name" value="Acetyltransf_1"/>
    <property type="match status" value="1"/>
</dbReference>
<sequence length="155" mass="17943">MTIREVEPRDAAGLMDIIVDIGWFKGKGLEEETYLKRIEKMVRWSVEKDDHLILVAEEGDELTGYASVHFMPYLFMGGAEGYVGELFVKTPWRGKGIGGELLRRAVNESEKRGCCRIRLINIRSRESYRRGFYSKQGWQERTDAADFMLRLNESN</sequence>
<evidence type="ECO:0000256" key="2">
    <source>
        <dbReference type="ARBA" id="ARBA00023315"/>
    </source>
</evidence>
<name>A0A3D3TQQ4_9BACT</name>
<comment type="caution">
    <text evidence="4">The sequence shown here is derived from an EMBL/GenBank/DDBJ whole genome shotgun (WGS) entry which is preliminary data.</text>
</comment>
<dbReference type="Proteomes" id="UP000264215">
    <property type="component" value="Unassembled WGS sequence"/>
</dbReference>
<dbReference type="Gene3D" id="3.40.630.30">
    <property type="match status" value="1"/>
</dbReference>